<dbReference type="EMBL" id="JQFZ01000070">
    <property type="protein sequence ID" value="KGO60599.1"/>
    <property type="molecule type" value="Genomic_DNA"/>
</dbReference>
<feature type="repeat" description="ANK" evidence="3">
    <location>
        <begin position="477"/>
        <end position="510"/>
    </location>
</feature>
<dbReference type="PANTHER" id="PTHR24178">
    <property type="entry name" value="MOLTING PROTEIN MLT-4"/>
    <property type="match status" value="1"/>
</dbReference>
<sequence length="600" mass="67285">MPYTDFHRPHHDSNPSPVFVDSDGSQVYESPYQGLLSQIISRNDLAALKSYNDCPYTYVFWKNYEFDESNPFHIAIYNDNFDILRELVRIYSSDTSLTEPLQNYIKRHHVSPVLEACAMGNQEMVLWLMNHNPSLGTLEDRDSEGLTALFRAVEGLKEVGTMMLQAQDEGSEALRRPKLDQRWARMEPFISWLLDMNCPMEMEDEGNEEIDKQLPKDECDYTSVLHENVLGEAVCHASYSLVSRLISKGADPYVFQRWHGGNSFAIEYAERTTPLHIAALYGNVEAIKALFEHRSLGKNTNMVSIIDEEGRIPLHWAVAGTHMDTIDSYKITSRMAATVKLLLDFDPDTLYARDKVGATVFHYAAKNNTGNGANIKAITILLGAARDCSDILNTRNNSGTSPLGELIDSHQLTPSGLTHMKEITGLLLKRGADARRCDEAGRNILQKICSLAWLEPISSTFIDQLLQQLDVNEKDDYGCTALHYLVKNFDQADAVRHFCSQGADVNAVDKEGNTPLHKAMKGTMIRKQDDPTGLEQLPMRLKNAQNEIIQILLTSGASEGIVNGNGETPRQVQKRGLEERARRLAAQKVARGRGQGRAVR</sequence>
<proteinExistence type="predicted"/>
<keyword evidence="1" id="KW-0677">Repeat</keyword>
<dbReference type="VEuPathDB" id="FungiDB:PEXP_037110"/>
<dbReference type="PROSITE" id="PS50297">
    <property type="entry name" value="ANK_REP_REGION"/>
    <property type="match status" value="1"/>
</dbReference>
<dbReference type="InterPro" id="IPR036770">
    <property type="entry name" value="Ankyrin_rpt-contain_sf"/>
</dbReference>
<dbReference type="Proteomes" id="UP000030143">
    <property type="component" value="Unassembled WGS sequence"/>
</dbReference>
<dbReference type="SUPFAM" id="SSF48403">
    <property type="entry name" value="Ankyrin repeat"/>
    <property type="match status" value="1"/>
</dbReference>
<protein>
    <recommendedName>
        <fullName evidence="6">Ankyrin repeat-containing domain-containing protein</fullName>
    </recommendedName>
</protein>
<evidence type="ECO:0000256" key="2">
    <source>
        <dbReference type="ARBA" id="ARBA00023043"/>
    </source>
</evidence>
<evidence type="ECO:0000256" key="1">
    <source>
        <dbReference type="ARBA" id="ARBA00022737"/>
    </source>
</evidence>
<dbReference type="PROSITE" id="PS50088">
    <property type="entry name" value="ANK_REPEAT"/>
    <property type="match status" value="2"/>
</dbReference>
<dbReference type="PhylomeDB" id="A0A0A2I090"/>
<evidence type="ECO:0000256" key="3">
    <source>
        <dbReference type="PROSITE-ProRule" id="PRU00023"/>
    </source>
</evidence>
<dbReference type="HOGENOM" id="CLU_023339_0_0_1"/>
<organism evidence="4 5">
    <name type="scientific">Penicillium expansum</name>
    <name type="common">Blue mold rot fungus</name>
    <dbReference type="NCBI Taxonomy" id="27334"/>
    <lineage>
        <taxon>Eukaryota</taxon>
        <taxon>Fungi</taxon>
        <taxon>Dikarya</taxon>
        <taxon>Ascomycota</taxon>
        <taxon>Pezizomycotina</taxon>
        <taxon>Eurotiomycetes</taxon>
        <taxon>Eurotiomycetidae</taxon>
        <taxon>Eurotiales</taxon>
        <taxon>Aspergillaceae</taxon>
        <taxon>Penicillium</taxon>
    </lineage>
</organism>
<reference evidence="4 5" key="1">
    <citation type="journal article" date="2015" name="Mol. Plant Microbe Interact.">
        <title>Genome, transcriptome, and functional analyses of Penicillium expansum provide new insights into secondary metabolism and pathogenicity.</title>
        <authorList>
            <person name="Ballester A.R."/>
            <person name="Marcet-Houben M."/>
            <person name="Levin E."/>
            <person name="Sela N."/>
            <person name="Selma-Lazaro C."/>
            <person name="Carmona L."/>
            <person name="Wisniewski M."/>
            <person name="Droby S."/>
            <person name="Gonzalez-Candelas L."/>
            <person name="Gabaldon T."/>
        </authorList>
    </citation>
    <scope>NUCLEOTIDE SEQUENCE [LARGE SCALE GENOMIC DNA]</scope>
    <source>
        <strain evidence="4 5">MD-8</strain>
    </source>
</reference>
<evidence type="ECO:0000313" key="4">
    <source>
        <dbReference type="EMBL" id="KGO60599.1"/>
    </source>
</evidence>
<dbReference type="GeneID" id="27681471"/>
<dbReference type="Gene3D" id="1.25.40.20">
    <property type="entry name" value="Ankyrin repeat-containing domain"/>
    <property type="match status" value="2"/>
</dbReference>
<keyword evidence="5" id="KW-1185">Reference proteome</keyword>
<name>A0A0A2I090_PENEN</name>
<dbReference type="SMART" id="SM00248">
    <property type="entry name" value="ANK"/>
    <property type="match status" value="8"/>
</dbReference>
<feature type="repeat" description="ANK" evidence="3">
    <location>
        <begin position="270"/>
        <end position="293"/>
    </location>
</feature>
<accession>A0A0A2I090</accession>
<evidence type="ECO:0008006" key="6">
    <source>
        <dbReference type="Google" id="ProtNLM"/>
    </source>
</evidence>
<dbReference type="Pfam" id="PF12796">
    <property type="entry name" value="Ank_2"/>
    <property type="match status" value="3"/>
</dbReference>
<dbReference type="STRING" id="27334.A0A0A2I090"/>
<dbReference type="InterPro" id="IPR002110">
    <property type="entry name" value="Ankyrin_rpt"/>
</dbReference>
<gene>
    <name evidence="4" type="ORF">PEX2_087810</name>
</gene>
<evidence type="ECO:0000313" key="5">
    <source>
        <dbReference type="Proteomes" id="UP000030143"/>
    </source>
</evidence>
<dbReference type="AlphaFoldDB" id="A0A0A2I090"/>
<keyword evidence="2 3" id="KW-0040">ANK repeat</keyword>
<dbReference type="RefSeq" id="XP_016601656.1">
    <property type="nucleotide sequence ID" value="XM_016746051.1"/>
</dbReference>
<dbReference type="OrthoDB" id="823504at2759"/>
<dbReference type="PANTHER" id="PTHR24178:SF9">
    <property type="entry name" value="ANK_REP_REGION DOMAIN-CONTAINING PROTEIN"/>
    <property type="match status" value="1"/>
</dbReference>
<comment type="caution">
    <text evidence="4">The sequence shown here is derived from an EMBL/GenBank/DDBJ whole genome shotgun (WGS) entry which is preliminary data.</text>
</comment>